<gene>
    <name evidence="1" type="ORF">CSKR_100761</name>
</gene>
<sequence length="135" mass="14984">MFCFDEGRCNEKTSLLVDYRRSGLSCPLTAYSRSSLFVGVRLGVPLLYVVVLTAVPCGVAKGSGDEMSQYVKHKFTDRKVRNSNTTSASRFPLSRFGQLDSISALVLPSGSMAVRRRKGAIAERMVEKMPEHYLK</sequence>
<dbReference type="Proteomes" id="UP000286415">
    <property type="component" value="Unassembled WGS sequence"/>
</dbReference>
<organism evidence="1 2">
    <name type="scientific">Clonorchis sinensis</name>
    <name type="common">Chinese liver fluke</name>
    <dbReference type="NCBI Taxonomy" id="79923"/>
    <lineage>
        <taxon>Eukaryota</taxon>
        <taxon>Metazoa</taxon>
        <taxon>Spiralia</taxon>
        <taxon>Lophotrochozoa</taxon>
        <taxon>Platyhelminthes</taxon>
        <taxon>Trematoda</taxon>
        <taxon>Digenea</taxon>
        <taxon>Opisthorchiida</taxon>
        <taxon>Opisthorchiata</taxon>
        <taxon>Opisthorchiidae</taxon>
        <taxon>Clonorchis</taxon>
    </lineage>
</organism>
<protein>
    <submittedName>
        <fullName evidence="1">Uncharacterized protein</fullName>
    </submittedName>
</protein>
<dbReference type="AlphaFoldDB" id="A0A3R7FAV4"/>
<dbReference type="EMBL" id="NIRI02000056">
    <property type="protein sequence ID" value="KAG5444654.1"/>
    <property type="molecule type" value="Genomic_DNA"/>
</dbReference>
<proteinExistence type="predicted"/>
<dbReference type="InParanoid" id="A0A3R7FAV4"/>
<name>A0A3R7FAV4_CLOSI</name>
<keyword evidence="2" id="KW-1185">Reference proteome</keyword>
<evidence type="ECO:0000313" key="2">
    <source>
        <dbReference type="Proteomes" id="UP000286415"/>
    </source>
</evidence>
<reference evidence="1 2" key="1">
    <citation type="journal article" date="2018" name="Biotechnol. Adv.">
        <title>Improved genomic resources and new bioinformatic workflow for the carcinogenic parasite Clonorchis sinensis: Biotechnological implications.</title>
        <authorList>
            <person name="Wang D."/>
            <person name="Korhonen P.K."/>
            <person name="Gasser R.B."/>
            <person name="Young N.D."/>
        </authorList>
    </citation>
    <scope>NUCLEOTIDE SEQUENCE [LARGE SCALE GENOMIC DNA]</scope>
    <source>
        <strain evidence="1">Cs-k2</strain>
    </source>
</reference>
<evidence type="ECO:0000313" key="1">
    <source>
        <dbReference type="EMBL" id="KAG5444654.1"/>
    </source>
</evidence>
<reference evidence="1 2" key="2">
    <citation type="journal article" date="2021" name="Genomics">
        <title>High-quality reference genome for Clonorchis sinensis.</title>
        <authorList>
            <person name="Young N.D."/>
            <person name="Stroehlein A.J."/>
            <person name="Kinkar L."/>
            <person name="Wang T."/>
            <person name="Sohn W.M."/>
            <person name="Chang B.C.H."/>
            <person name="Kaur P."/>
            <person name="Weisz D."/>
            <person name="Dudchenko O."/>
            <person name="Aiden E.L."/>
            <person name="Korhonen P.K."/>
            <person name="Gasser R.B."/>
        </authorList>
    </citation>
    <scope>NUCLEOTIDE SEQUENCE [LARGE SCALE GENOMIC DNA]</scope>
    <source>
        <strain evidence="1">Cs-k2</strain>
    </source>
</reference>
<comment type="caution">
    <text evidence="1">The sequence shown here is derived from an EMBL/GenBank/DDBJ whole genome shotgun (WGS) entry which is preliminary data.</text>
</comment>
<accession>A0A3R7FAV4</accession>